<dbReference type="Proteomes" id="UP000827872">
    <property type="component" value="Linkage Group LG04"/>
</dbReference>
<name>A0ACB8FJ54_9SAUR</name>
<sequence>MSHGRLGLAAGEEGKVQSKVYTRTPTLYLDFKLDEGVKHTQAIPKGWTAFIYTLSGNVYIGPSNDQQKVEAHYTAVLDDGDCVQLENKVFASDPYVWYSLTLLEP</sequence>
<proteinExistence type="predicted"/>
<dbReference type="EMBL" id="CM037617">
    <property type="protein sequence ID" value="KAH8005116.1"/>
    <property type="molecule type" value="Genomic_DNA"/>
</dbReference>
<keyword evidence="2" id="KW-1185">Reference proteome</keyword>
<comment type="caution">
    <text evidence="1">The sequence shown here is derived from an EMBL/GenBank/DDBJ whole genome shotgun (WGS) entry which is preliminary data.</text>
</comment>
<accession>A0ACB8FJ54</accession>
<evidence type="ECO:0000313" key="1">
    <source>
        <dbReference type="EMBL" id="KAH8005116.1"/>
    </source>
</evidence>
<reference evidence="1" key="1">
    <citation type="submission" date="2021-08" db="EMBL/GenBank/DDBJ databases">
        <title>The first chromosome-level gecko genome reveals the dynamic sex chromosomes of Neotropical dwarf geckos (Sphaerodactylidae: Sphaerodactylus).</title>
        <authorList>
            <person name="Pinto B.J."/>
            <person name="Keating S.E."/>
            <person name="Gamble T."/>
        </authorList>
    </citation>
    <scope>NUCLEOTIDE SEQUENCE</scope>
    <source>
        <strain evidence="1">TG3544</strain>
    </source>
</reference>
<organism evidence="1 2">
    <name type="scientific">Sphaerodactylus townsendi</name>
    <dbReference type="NCBI Taxonomy" id="933632"/>
    <lineage>
        <taxon>Eukaryota</taxon>
        <taxon>Metazoa</taxon>
        <taxon>Chordata</taxon>
        <taxon>Craniata</taxon>
        <taxon>Vertebrata</taxon>
        <taxon>Euteleostomi</taxon>
        <taxon>Lepidosauria</taxon>
        <taxon>Squamata</taxon>
        <taxon>Bifurcata</taxon>
        <taxon>Gekkota</taxon>
        <taxon>Sphaerodactylidae</taxon>
        <taxon>Sphaerodactylus</taxon>
    </lineage>
</organism>
<protein>
    <submittedName>
        <fullName evidence="1">Uncharacterized protein</fullName>
    </submittedName>
</protein>
<evidence type="ECO:0000313" key="2">
    <source>
        <dbReference type="Proteomes" id="UP000827872"/>
    </source>
</evidence>
<gene>
    <name evidence="1" type="ORF">K3G42_023689</name>
</gene>